<feature type="transmembrane region" description="Helical" evidence="1">
    <location>
        <begin position="117"/>
        <end position="144"/>
    </location>
</feature>
<feature type="transmembrane region" description="Helical" evidence="1">
    <location>
        <begin position="156"/>
        <end position="177"/>
    </location>
</feature>
<keyword evidence="3" id="KW-1185">Reference proteome</keyword>
<dbReference type="GO" id="GO:0005886">
    <property type="term" value="C:plasma membrane"/>
    <property type="evidence" value="ECO:0007669"/>
    <property type="project" value="UniProtKB-SubCell"/>
</dbReference>
<dbReference type="RefSeq" id="WP_256532897.1">
    <property type="nucleotide sequence ID" value="NZ_CP101824.1"/>
</dbReference>
<feature type="transmembrane region" description="Helical" evidence="1">
    <location>
        <begin position="235"/>
        <end position="256"/>
    </location>
</feature>
<keyword evidence="1" id="KW-0812">Transmembrane</keyword>
<gene>
    <name evidence="2" type="ORF">ACFOUR_13365</name>
</gene>
<dbReference type="AlphaFoldDB" id="A0ABD5NRJ1"/>
<dbReference type="GeneID" id="73902003"/>
<keyword evidence="1" id="KW-0472">Membrane</keyword>
<dbReference type="Pfam" id="PF12679">
    <property type="entry name" value="ABC2_membrane_2"/>
    <property type="match status" value="1"/>
</dbReference>
<feature type="transmembrane region" description="Helical" evidence="1">
    <location>
        <begin position="74"/>
        <end position="96"/>
    </location>
</feature>
<dbReference type="EMBL" id="JBHSAQ010000011">
    <property type="protein sequence ID" value="MFC3959348.1"/>
    <property type="molecule type" value="Genomic_DNA"/>
</dbReference>
<organism evidence="2 3">
    <name type="scientific">Halovivax cerinus</name>
    <dbReference type="NCBI Taxonomy" id="1487865"/>
    <lineage>
        <taxon>Archaea</taxon>
        <taxon>Methanobacteriati</taxon>
        <taxon>Methanobacteriota</taxon>
        <taxon>Stenosarchaea group</taxon>
        <taxon>Halobacteria</taxon>
        <taxon>Halobacteriales</taxon>
        <taxon>Natrialbaceae</taxon>
        <taxon>Halovivax</taxon>
    </lineage>
</organism>
<name>A0ABD5NRJ1_9EURY</name>
<keyword evidence="1" id="KW-1133">Transmembrane helix</keyword>
<accession>A0ABD5NRJ1</accession>
<protein>
    <submittedName>
        <fullName evidence="2">ABC transporter permease subunit</fullName>
    </submittedName>
</protein>
<proteinExistence type="predicted"/>
<evidence type="ECO:0000313" key="3">
    <source>
        <dbReference type="Proteomes" id="UP001595846"/>
    </source>
</evidence>
<dbReference type="Proteomes" id="UP001595846">
    <property type="component" value="Unassembled WGS sequence"/>
</dbReference>
<evidence type="ECO:0000313" key="2">
    <source>
        <dbReference type="EMBL" id="MFC3959348.1"/>
    </source>
</evidence>
<sequence>MMELAAYYGRERVRGSVYLAAAMSLLAAMVIWVYPSFADTFGEDELLEAYPPQVLQVFDIETMSSIEGFLSFELYTFGWVILLGLYLAYLAAGTIADDVDRERTDVLLTLPISRASVVAQTFAALAVPIVVVNVITPVVVFVSTRLVDHPIGVADLAAVHVFSIPYLFACAAIGLLASVVASRAAIAQRVALGAIFGLYMLESLLEGTDYEIVGAISPTRYYDPNAILLDAEYDLVGAGILVAATIVLVVVSQLWFRRRDV</sequence>
<feature type="transmembrane region" description="Helical" evidence="1">
    <location>
        <begin position="16"/>
        <end position="34"/>
    </location>
</feature>
<comment type="caution">
    <text evidence="2">The sequence shown here is derived from an EMBL/GenBank/DDBJ whole genome shotgun (WGS) entry which is preliminary data.</text>
</comment>
<reference evidence="2 3" key="1">
    <citation type="journal article" date="2019" name="Int. J. Syst. Evol. Microbiol.">
        <title>The Global Catalogue of Microorganisms (GCM) 10K type strain sequencing project: providing services to taxonomists for standard genome sequencing and annotation.</title>
        <authorList>
            <consortium name="The Broad Institute Genomics Platform"/>
            <consortium name="The Broad Institute Genome Sequencing Center for Infectious Disease"/>
            <person name="Wu L."/>
            <person name="Ma J."/>
        </authorList>
    </citation>
    <scope>NUCLEOTIDE SEQUENCE [LARGE SCALE GENOMIC DNA]</scope>
    <source>
        <strain evidence="2 3">IBRC-M 10256</strain>
    </source>
</reference>
<evidence type="ECO:0000256" key="1">
    <source>
        <dbReference type="SAM" id="Phobius"/>
    </source>
</evidence>